<evidence type="ECO:0000313" key="3">
    <source>
        <dbReference type="Proteomes" id="UP001283361"/>
    </source>
</evidence>
<organism evidence="2 3">
    <name type="scientific">Elysia crispata</name>
    <name type="common">lettuce slug</name>
    <dbReference type="NCBI Taxonomy" id="231223"/>
    <lineage>
        <taxon>Eukaryota</taxon>
        <taxon>Metazoa</taxon>
        <taxon>Spiralia</taxon>
        <taxon>Lophotrochozoa</taxon>
        <taxon>Mollusca</taxon>
        <taxon>Gastropoda</taxon>
        <taxon>Heterobranchia</taxon>
        <taxon>Euthyneura</taxon>
        <taxon>Panpulmonata</taxon>
        <taxon>Sacoglossa</taxon>
        <taxon>Placobranchoidea</taxon>
        <taxon>Plakobranchidae</taxon>
        <taxon>Elysia</taxon>
    </lineage>
</organism>
<dbReference type="Proteomes" id="UP001283361">
    <property type="component" value="Unassembled WGS sequence"/>
</dbReference>
<dbReference type="EMBL" id="JAWDGP010003218">
    <property type="protein sequence ID" value="KAK3776352.1"/>
    <property type="molecule type" value="Genomic_DNA"/>
</dbReference>
<feature type="region of interest" description="Disordered" evidence="1">
    <location>
        <begin position="65"/>
        <end position="90"/>
    </location>
</feature>
<name>A0AAE0ZXC7_9GAST</name>
<evidence type="ECO:0000256" key="1">
    <source>
        <dbReference type="SAM" id="MobiDB-lite"/>
    </source>
</evidence>
<evidence type="ECO:0000313" key="2">
    <source>
        <dbReference type="EMBL" id="KAK3776352.1"/>
    </source>
</evidence>
<sequence>MGNSRRAHLALTTINRAMVKILSDEMSLGDDTGDSGKETETVARIEQERHRVARIEQGKRQWLVDRAGRKRQSGTYRAGKETKSETEWHV</sequence>
<protein>
    <submittedName>
        <fullName evidence="2">Uncharacterized protein</fullName>
    </submittedName>
</protein>
<comment type="caution">
    <text evidence="2">The sequence shown here is derived from an EMBL/GenBank/DDBJ whole genome shotgun (WGS) entry which is preliminary data.</text>
</comment>
<reference evidence="2" key="1">
    <citation type="journal article" date="2023" name="G3 (Bethesda)">
        <title>A reference genome for the long-term kleptoplast-retaining sea slug Elysia crispata morphotype clarki.</title>
        <authorList>
            <person name="Eastman K.E."/>
            <person name="Pendleton A.L."/>
            <person name="Shaikh M.A."/>
            <person name="Suttiyut T."/>
            <person name="Ogas R."/>
            <person name="Tomko P."/>
            <person name="Gavelis G."/>
            <person name="Widhalm J.R."/>
            <person name="Wisecaver J.H."/>
        </authorList>
    </citation>
    <scope>NUCLEOTIDE SEQUENCE</scope>
    <source>
        <strain evidence="2">ECLA1</strain>
    </source>
</reference>
<gene>
    <name evidence="2" type="ORF">RRG08_000776</name>
</gene>
<dbReference type="AlphaFoldDB" id="A0AAE0ZXC7"/>
<feature type="compositionally biased region" description="Basic and acidic residues" evidence="1">
    <location>
        <begin position="78"/>
        <end position="90"/>
    </location>
</feature>
<keyword evidence="3" id="KW-1185">Reference proteome</keyword>
<accession>A0AAE0ZXC7</accession>
<proteinExistence type="predicted"/>